<protein>
    <submittedName>
        <fullName evidence="2">Uncharacterized protein</fullName>
    </submittedName>
</protein>
<organism evidence="2">
    <name type="scientific">Pectinophora gossypiella</name>
    <name type="common">Cotton pink bollworm</name>
    <name type="synonym">Depressaria gossypiella</name>
    <dbReference type="NCBI Taxonomy" id="13191"/>
    <lineage>
        <taxon>Eukaryota</taxon>
        <taxon>Metazoa</taxon>
        <taxon>Ecdysozoa</taxon>
        <taxon>Arthropoda</taxon>
        <taxon>Hexapoda</taxon>
        <taxon>Insecta</taxon>
        <taxon>Pterygota</taxon>
        <taxon>Neoptera</taxon>
        <taxon>Endopterygota</taxon>
        <taxon>Lepidoptera</taxon>
        <taxon>Glossata</taxon>
        <taxon>Ditrysia</taxon>
        <taxon>Gelechioidea</taxon>
        <taxon>Gelechiidae</taxon>
        <taxon>Apatetrinae</taxon>
        <taxon>Pectinophora</taxon>
    </lineage>
</organism>
<accession>A0A1E1WMB9</accession>
<reference evidence="2" key="1">
    <citation type="submission" date="2015-09" db="EMBL/GenBank/DDBJ databases">
        <title>De novo assembly of Pectinophora gossypiella (Pink Bollworm) gut transcriptome.</title>
        <authorList>
            <person name="Tassone E.E."/>
        </authorList>
    </citation>
    <scope>NUCLEOTIDE SEQUENCE</scope>
</reference>
<proteinExistence type="predicted"/>
<gene>
    <name evidence="2" type="ORF">g.11662</name>
</gene>
<feature type="region of interest" description="Disordered" evidence="1">
    <location>
        <begin position="67"/>
        <end position="103"/>
    </location>
</feature>
<sequence>MPTSSIDLYHMQDARNNFDAMRPAPICTDANQFMGQCQNIHISTNCYYGYQNQKNVENSHVATDCEMTEASDANGSASPPLASPQNNARKRSADEYDSPLTKRFREDDSSMCSLVGTRSSPSHSASALNVNTENYYVLYLMFKFTIHIDV</sequence>
<dbReference type="AlphaFoldDB" id="A0A1E1WMB9"/>
<dbReference type="EMBL" id="GDQN01002987">
    <property type="protein sequence ID" value="JAT88067.1"/>
    <property type="molecule type" value="Transcribed_RNA"/>
</dbReference>
<evidence type="ECO:0000256" key="1">
    <source>
        <dbReference type="SAM" id="MobiDB-lite"/>
    </source>
</evidence>
<name>A0A1E1WMB9_PECGO</name>
<dbReference type="OrthoDB" id="6727025at2759"/>
<evidence type="ECO:0000313" key="2">
    <source>
        <dbReference type="EMBL" id="JAT88067.1"/>
    </source>
</evidence>
<feature type="compositionally biased region" description="Polar residues" evidence="1">
    <location>
        <begin position="71"/>
        <end position="87"/>
    </location>
</feature>